<name>A0A0P0F9Q2_AZOBR</name>
<evidence type="ECO:0000313" key="3">
    <source>
        <dbReference type="EMBL" id="QCO08757.1"/>
    </source>
</evidence>
<proteinExistence type="predicted"/>
<dbReference type="Proteomes" id="UP000298774">
    <property type="component" value="Chromosome"/>
</dbReference>
<evidence type="ECO:0000313" key="2">
    <source>
        <dbReference type="EMBL" id="MDX5954975.1"/>
    </source>
</evidence>
<dbReference type="KEGG" id="abf:AMK58_12460"/>
<sequence length="86" mass="9506">MTLLVRCPSLLQIVLSAILLLTALLELFDTMLEDLIGVEITTAHGLLVFALGKILKEWIEVRRQFSETREKLGEARVTEAAPSSLG</sequence>
<gene>
    <name evidence="3" type="ORF">D3868_06675</name>
    <name evidence="2" type="ORF">SIM66_27780</name>
</gene>
<keyword evidence="1" id="KW-0472">Membrane</keyword>
<dbReference type="EMBL" id="JAWXYC010000004">
    <property type="protein sequence ID" value="MDX5954975.1"/>
    <property type="molecule type" value="Genomic_DNA"/>
</dbReference>
<keyword evidence="5" id="KW-1185">Reference proteome</keyword>
<feature type="transmembrane region" description="Helical" evidence="1">
    <location>
        <begin position="35"/>
        <end position="55"/>
    </location>
</feature>
<dbReference type="EMBL" id="CP032339">
    <property type="protein sequence ID" value="QCO08757.1"/>
    <property type="molecule type" value="Genomic_DNA"/>
</dbReference>
<reference evidence="3 4" key="1">
    <citation type="submission" date="2018-09" db="EMBL/GenBank/DDBJ databases">
        <title>Whole genome based analysis of evolution and adaptive divergence in Indian and Brazilian strains of Azospirillum brasilense.</title>
        <authorList>
            <person name="Singh C."/>
            <person name="Tripathi A.K."/>
        </authorList>
    </citation>
    <scope>NUCLEOTIDE SEQUENCE [LARGE SCALE GENOMIC DNA]</scope>
    <source>
        <strain evidence="3 4">MTCC4038</strain>
    </source>
</reference>
<keyword evidence="1" id="KW-1133">Transmembrane helix</keyword>
<evidence type="ECO:0000313" key="4">
    <source>
        <dbReference type="Proteomes" id="UP000298774"/>
    </source>
</evidence>
<accession>A0A0P0F9Q2</accession>
<reference evidence="2 5" key="2">
    <citation type="submission" date="2023-11" db="EMBL/GenBank/DDBJ databases">
        <title>MicrobeMod: A computational toolkit for identifying prokaryotic methylation and restriction-modification with nanopore sequencing.</title>
        <authorList>
            <person name="Crits-Christoph A."/>
            <person name="Kang S.C."/>
            <person name="Lee H."/>
            <person name="Ostrov N."/>
        </authorList>
    </citation>
    <scope>NUCLEOTIDE SEQUENCE [LARGE SCALE GENOMIC DNA]</scope>
    <source>
        <strain evidence="2 5">ATCC 29145</strain>
    </source>
</reference>
<keyword evidence="1" id="KW-0812">Transmembrane</keyword>
<dbReference type="GeneID" id="56452155"/>
<dbReference type="RefSeq" id="WP_035674119.1">
    <property type="nucleotide sequence ID" value="NZ_CP012914.1"/>
</dbReference>
<dbReference type="Proteomes" id="UP001277471">
    <property type="component" value="Unassembled WGS sequence"/>
</dbReference>
<protein>
    <submittedName>
        <fullName evidence="3">Uncharacterized protein</fullName>
    </submittedName>
</protein>
<evidence type="ECO:0000256" key="1">
    <source>
        <dbReference type="SAM" id="Phobius"/>
    </source>
</evidence>
<dbReference type="AlphaFoldDB" id="A0A0P0F9Q2"/>
<organism evidence="3 4">
    <name type="scientific">Azospirillum brasilense</name>
    <dbReference type="NCBI Taxonomy" id="192"/>
    <lineage>
        <taxon>Bacteria</taxon>
        <taxon>Pseudomonadati</taxon>
        <taxon>Pseudomonadota</taxon>
        <taxon>Alphaproteobacteria</taxon>
        <taxon>Rhodospirillales</taxon>
        <taxon>Azospirillaceae</taxon>
        <taxon>Azospirillum</taxon>
    </lineage>
</organism>
<evidence type="ECO:0000313" key="5">
    <source>
        <dbReference type="Proteomes" id="UP001277471"/>
    </source>
</evidence>